<dbReference type="EMBL" id="JAHUTJ010069567">
    <property type="protein sequence ID" value="MED6291967.1"/>
    <property type="molecule type" value="Genomic_DNA"/>
</dbReference>
<sequence length="105" mass="11211">MAQGGPEAAEAFAAVMERRKAALCFHSKRPPPIWSEGKALHSSVFVPTSGKREGQCSLVAVCAGSSNKLLFILKEVSGRHFLVDSVVQRNITPVSEADILCQSDG</sequence>
<protein>
    <submittedName>
        <fullName evidence="1">Uncharacterized protein</fullName>
    </submittedName>
</protein>
<keyword evidence="2" id="KW-1185">Reference proteome</keyword>
<organism evidence="1 2">
    <name type="scientific">Characodon lateralis</name>
    <dbReference type="NCBI Taxonomy" id="208331"/>
    <lineage>
        <taxon>Eukaryota</taxon>
        <taxon>Metazoa</taxon>
        <taxon>Chordata</taxon>
        <taxon>Craniata</taxon>
        <taxon>Vertebrata</taxon>
        <taxon>Euteleostomi</taxon>
        <taxon>Actinopterygii</taxon>
        <taxon>Neopterygii</taxon>
        <taxon>Teleostei</taxon>
        <taxon>Neoteleostei</taxon>
        <taxon>Acanthomorphata</taxon>
        <taxon>Ovalentaria</taxon>
        <taxon>Atherinomorphae</taxon>
        <taxon>Cyprinodontiformes</taxon>
        <taxon>Goodeidae</taxon>
        <taxon>Characodon</taxon>
    </lineage>
</organism>
<proteinExistence type="predicted"/>
<evidence type="ECO:0000313" key="2">
    <source>
        <dbReference type="Proteomes" id="UP001352852"/>
    </source>
</evidence>
<reference evidence="1 2" key="1">
    <citation type="submission" date="2021-06" db="EMBL/GenBank/DDBJ databases">
        <authorList>
            <person name="Palmer J.M."/>
        </authorList>
    </citation>
    <scope>NUCLEOTIDE SEQUENCE [LARGE SCALE GENOMIC DNA]</scope>
    <source>
        <strain evidence="1 2">CL_MEX2019</strain>
        <tissue evidence="1">Muscle</tissue>
    </source>
</reference>
<comment type="caution">
    <text evidence="1">The sequence shown here is derived from an EMBL/GenBank/DDBJ whole genome shotgun (WGS) entry which is preliminary data.</text>
</comment>
<name>A0ABU7EY92_9TELE</name>
<gene>
    <name evidence="1" type="ORF">CHARACLAT_029006</name>
</gene>
<accession>A0ABU7EY92</accession>
<evidence type="ECO:0000313" key="1">
    <source>
        <dbReference type="EMBL" id="MED6291967.1"/>
    </source>
</evidence>
<dbReference type="Proteomes" id="UP001352852">
    <property type="component" value="Unassembled WGS sequence"/>
</dbReference>